<gene>
    <name evidence="2" type="ORF">FB567DRAFT_627902</name>
</gene>
<evidence type="ECO:0000313" key="2">
    <source>
        <dbReference type="EMBL" id="KAH7088131.1"/>
    </source>
</evidence>
<name>A0A8K0R7X5_9PLEO</name>
<reference evidence="2" key="1">
    <citation type="journal article" date="2021" name="Nat. Commun.">
        <title>Genetic determinants of endophytism in the Arabidopsis root mycobiome.</title>
        <authorList>
            <person name="Mesny F."/>
            <person name="Miyauchi S."/>
            <person name="Thiergart T."/>
            <person name="Pickel B."/>
            <person name="Atanasova L."/>
            <person name="Karlsson M."/>
            <person name="Huettel B."/>
            <person name="Barry K.W."/>
            <person name="Haridas S."/>
            <person name="Chen C."/>
            <person name="Bauer D."/>
            <person name="Andreopoulos W."/>
            <person name="Pangilinan J."/>
            <person name="LaButti K."/>
            <person name="Riley R."/>
            <person name="Lipzen A."/>
            <person name="Clum A."/>
            <person name="Drula E."/>
            <person name="Henrissat B."/>
            <person name="Kohler A."/>
            <person name="Grigoriev I.V."/>
            <person name="Martin F.M."/>
            <person name="Hacquard S."/>
        </authorList>
    </citation>
    <scope>NUCLEOTIDE SEQUENCE</scope>
    <source>
        <strain evidence="2">MPI-SDFR-AT-0120</strain>
    </source>
</reference>
<evidence type="ECO:0000313" key="3">
    <source>
        <dbReference type="Proteomes" id="UP000813461"/>
    </source>
</evidence>
<accession>A0A8K0R7X5</accession>
<sequence length="312" mass="35552">MPMHRRTFSEPLNYNNWAEKHLLNEVNVRRLSYEYENAAYLAEILHVNDRKFNERWDELQHMNVQELREEAEAWNITVDSLAASEHGPLLAEIAASAARDAVTNHNSLKRAMQVIQDREAKAAGKSKSLSKASRLVREAAAKAAKAAKAEEEKQKASEAAIQASKKRKATQSQNRDSGYSTTDAKPSNSPSDFNDGDEEGPVDHAKKRITACDTNQDHDQKPAANEKKASKRKRLPKSSLRRHLRSKLNSTKSRPSKRPWYSLKFGGPDASRRIALDRNASLPLQRLRRLHHPHQCCQRGRSRMRLLWWIVV</sequence>
<evidence type="ECO:0000256" key="1">
    <source>
        <dbReference type="SAM" id="MobiDB-lite"/>
    </source>
</evidence>
<keyword evidence="3" id="KW-1185">Reference proteome</keyword>
<feature type="compositionally biased region" description="Basic and acidic residues" evidence="1">
    <location>
        <begin position="215"/>
        <end position="228"/>
    </location>
</feature>
<dbReference type="Proteomes" id="UP000813461">
    <property type="component" value="Unassembled WGS sequence"/>
</dbReference>
<dbReference type="EMBL" id="JAGMVJ010000008">
    <property type="protein sequence ID" value="KAH7088131.1"/>
    <property type="molecule type" value="Genomic_DNA"/>
</dbReference>
<feature type="region of interest" description="Disordered" evidence="1">
    <location>
        <begin position="147"/>
        <end position="262"/>
    </location>
</feature>
<feature type="compositionally biased region" description="Basic residues" evidence="1">
    <location>
        <begin position="229"/>
        <end position="246"/>
    </location>
</feature>
<comment type="caution">
    <text evidence="2">The sequence shown here is derived from an EMBL/GenBank/DDBJ whole genome shotgun (WGS) entry which is preliminary data.</text>
</comment>
<feature type="compositionally biased region" description="Basic and acidic residues" evidence="1">
    <location>
        <begin position="147"/>
        <end position="156"/>
    </location>
</feature>
<protein>
    <submittedName>
        <fullName evidence="2">Uncharacterized protein</fullName>
    </submittedName>
</protein>
<organism evidence="2 3">
    <name type="scientific">Paraphoma chrysanthemicola</name>
    <dbReference type="NCBI Taxonomy" id="798071"/>
    <lineage>
        <taxon>Eukaryota</taxon>
        <taxon>Fungi</taxon>
        <taxon>Dikarya</taxon>
        <taxon>Ascomycota</taxon>
        <taxon>Pezizomycotina</taxon>
        <taxon>Dothideomycetes</taxon>
        <taxon>Pleosporomycetidae</taxon>
        <taxon>Pleosporales</taxon>
        <taxon>Pleosporineae</taxon>
        <taxon>Phaeosphaeriaceae</taxon>
        <taxon>Paraphoma</taxon>
    </lineage>
</organism>
<proteinExistence type="predicted"/>
<dbReference type="AlphaFoldDB" id="A0A8K0R7X5"/>
<dbReference type="OrthoDB" id="10628403at2759"/>
<feature type="compositionally biased region" description="Polar residues" evidence="1">
    <location>
        <begin position="170"/>
        <end position="192"/>
    </location>
</feature>